<dbReference type="Proteomes" id="UP000464620">
    <property type="component" value="Chromosome B09"/>
</dbReference>
<gene>
    <name evidence="1" type="ORF">DS421_19g648870</name>
</gene>
<sequence length="104" mass="11197">MNTIVGSESFIAAALRRDIDGCSGLAGLHPCSLRVFHLPATLEENASVIAGAEEGHGFADESKTSRSEIYLAAGEVRRTRAGTSTINFVKNNTKQKQRFVFGIQ</sequence>
<evidence type="ECO:0000313" key="2">
    <source>
        <dbReference type="Proteomes" id="UP000464620"/>
    </source>
</evidence>
<name>A0A6B9V9U4_ARAHY</name>
<dbReference type="EMBL" id="CP031001">
    <property type="protein sequence ID" value="QHN77002.1"/>
    <property type="molecule type" value="Genomic_DNA"/>
</dbReference>
<proteinExistence type="predicted"/>
<organism evidence="1 2">
    <name type="scientific">Arachis hypogaea</name>
    <name type="common">Peanut</name>
    <dbReference type="NCBI Taxonomy" id="3818"/>
    <lineage>
        <taxon>Eukaryota</taxon>
        <taxon>Viridiplantae</taxon>
        <taxon>Streptophyta</taxon>
        <taxon>Embryophyta</taxon>
        <taxon>Tracheophyta</taxon>
        <taxon>Spermatophyta</taxon>
        <taxon>Magnoliopsida</taxon>
        <taxon>eudicotyledons</taxon>
        <taxon>Gunneridae</taxon>
        <taxon>Pentapetalae</taxon>
        <taxon>rosids</taxon>
        <taxon>fabids</taxon>
        <taxon>Fabales</taxon>
        <taxon>Fabaceae</taxon>
        <taxon>Papilionoideae</taxon>
        <taxon>50 kb inversion clade</taxon>
        <taxon>dalbergioids sensu lato</taxon>
        <taxon>Dalbergieae</taxon>
        <taxon>Pterocarpus clade</taxon>
        <taxon>Arachis</taxon>
    </lineage>
</organism>
<dbReference type="AlphaFoldDB" id="A0A6B9V9U4"/>
<accession>A0A6B9V9U4</accession>
<reference evidence="1 2" key="1">
    <citation type="submission" date="2020-01" db="EMBL/GenBank/DDBJ databases">
        <title>Genome sequence of Arachis hypogaea, cultivar Shitouqi.</title>
        <authorList>
            <person name="Zhuang W."/>
            <person name="Chen H."/>
            <person name="Varshney R."/>
            <person name="Wang D."/>
            <person name="Ming R."/>
        </authorList>
    </citation>
    <scope>NUCLEOTIDE SEQUENCE [LARGE SCALE GENOMIC DNA]</scope>
    <source>
        <tissue evidence="1">Young leaf</tissue>
    </source>
</reference>
<protein>
    <submittedName>
        <fullName evidence="1">Uncharacterized protein</fullName>
    </submittedName>
</protein>
<evidence type="ECO:0000313" key="1">
    <source>
        <dbReference type="EMBL" id="QHN77002.1"/>
    </source>
</evidence>